<keyword evidence="2" id="KW-1185">Reference proteome</keyword>
<organism evidence="1 2">
    <name type="scientific">Citrus x changshan-huyou</name>
    <dbReference type="NCBI Taxonomy" id="2935761"/>
    <lineage>
        <taxon>Eukaryota</taxon>
        <taxon>Viridiplantae</taxon>
        <taxon>Streptophyta</taxon>
        <taxon>Embryophyta</taxon>
        <taxon>Tracheophyta</taxon>
        <taxon>Spermatophyta</taxon>
        <taxon>Magnoliopsida</taxon>
        <taxon>eudicotyledons</taxon>
        <taxon>Gunneridae</taxon>
        <taxon>Pentapetalae</taxon>
        <taxon>rosids</taxon>
        <taxon>malvids</taxon>
        <taxon>Sapindales</taxon>
        <taxon>Rutaceae</taxon>
        <taxon>Aurantioideae</taxon>
        <taxon>Citrus</taxon>
    </lineage>
</organism>
<gene>
    <name evidence="1" type="ORF">WN944_028640</name>
</gene>
<sequence>MLSFLFIPLFASKHCRFSLKLMLGGLRFSGLCPLVLFSFYMQYIFWADLLQEYPRLIHNTHNGWWMLSLPHRGIRPS</sequence>
<dbReference type="AlphaFoldDB" id="A0AAP0LK56"/>
<evidence type="ECO:0000313" key="1">
    <source>
        <dbReference type="EMBL" id="KAK9176621.1"/>
    </source>
</evidence>
<proteinExistence type="predicted"/>
<accession>A0AAP0LK56</accession>
<protein>
    <submittedName>
        <fullName evidence="1">Uncharacterized protein</fullName>
    </submittedName>
</protein>
<dbReference type="EMBL" id="JBCGBO010000025">
    <property type="protein sequence ID" value="KAK9176621.1"/>
    <property type="molecule type" value="Genomic_DNA"/>
</dbReference>
<reference evidence="1 2" key="1">
    <citation type="submission" date="2024-05" db="EMBL/GenBank/DDBJ databases">
        <title>Haplotype-resolved chromosome-level genome assembly of Huyou (Citrus changshanensis).</title>
        <authorList>
            <person name="Miao C."/>
            <person name="Chen W."/>
            <person name="Wu Y."/>
            <person name="Wang L."/>
            <person name="Zhao S."/>
            <person name="Grierson D."/>
            <person name="Xu C."/>
            <person name="Chen K."/>
        </authorList>
    </citation>
    <scope>NUCLEOTIDE SEQUENCE [LARGE SCALE GENOMIC DNA]</scope>
    <source>
        <strain evidence="1">01-14</strain>
        <tissue evidence="1">Leaf</tissue>
    </source>
</reference>
<evidence type="ECO:0000313" key="2">
    <source>
        <dbReference type="Proteomes" id="UP001428341"/>
    </source>
</evidence>
<dbReference type="Proteomes" id="UP001428341">
    <property type="component" value="Unassembled WGS sequence"/>
</dbReference>
<name>A0AAP0LK56_9ROSI</name>
<comment type="caution">
    <text evidence="1">The sequence shown here is derived from an EMBL/GenBank/DDBJ whole genome shotgun (WGS) entry which is preliminary data.</text>
</comment>